<dbReference type="SUPFAM" id="SSF53850">
    <property type="entry name" value="Periplasmic binding protein-like II"/>
    <property type="match status" value="1"/>
</dbReference>
<proteinExistence type="predicted"/>
<dbReference type="InterPro" id="IPR001638">
    <property type="entry name" value="Solute-binding_3/MltF_N"/>
</dbReference>
<feature type="domain" description="Solute-binding protein family 3/N-terminal" evidence="1">
    <location>
        <begin position="28"/>
        <end position="118"/>
    </location>
</feature>
<dbReference type="Pfam" id="PF00497">
    <property type="entry name" value="SBP_bac_3"/>
    <property type="match status" value="1"/>
</dbReference>
<reference evidence="2 3" key="1">
    <citation type="submission" date="2023-12" db="EMBL/GenBank/DDBJ databases">
        <title>Friends and Foes: Symbiotic and Algicidal bacterial influence on Karenia brevis blooms.</title>
        <authorList>
            <person name="Fei C."/>
            <person name="Mohamed A.R."/>
            <person name="Booker A."/>
            <person name="Arshad M."/>
            <person name="Klass S."/>
            <person name="Ahn S."/>
            <person name="Gilbert P.M."/>
            <person name="Heil C.A."/>
            <person name="Martinez J.M."/>
            <person name="Amin S.A."/>
        </authorList>
    </citation>
    <scope>NUCLEOTIDE SEQUENCE [LARGE SCALE GENOMIC DNA]</scope>
    <source>
        <strain evidence="2 3">CE15</strain>
    </source>
</reference>
<organism evidence="2 3">
    <name type="scientific">Pseudoalteromonas spongiae</name>
    <dbReference type="NCBI Taxonomy" id="298657"/>
    <lineage>
        <taxon>Bacteria</taxon>
        <taxon>Pseudomonadati</taxon>
        <taxon>Pseudomonadota</taxon>
        <taxon>Gammaproteobacteria</taxon>
        <taxon>Alteromonadales</taxon>
        <taxon>Pseudoalteromonadaceae</taxon>
        <taxon>Pseudoalteromonas</taxon>
    </lineage>
</organism>
<evidence type="ECO:0000313" key="3">
    <source>
        <dbReference type="Proteomes" id="UP001382455"/>
    </source>
</evidence>
<dbReference type="Proteomes" id="UP001382455">
    <property type="component" value="Unassembled WGS sequence"/>
</dbReference>
<protein>
    <submittedName>
        <fullName evidence="2">Transporter substrate-binding domain-containing protein</fullName>
    </submittedName>
</protein>
<dbReference type="Gene3D" id="3.40.190.10">
    <property type="entry name" value="Periplasmic binding protein-like II"/>
    <property type="match status" value="2"/>
</dbReference>
<accession>A0ABU8EX46</accession>
<sequence>MILNALLTFVLVVSFSIDAKPWRLCHEDKEYPPYISSNYQASGLLVDILEHAASSSNIELYFTALPWKRCQQAVKDGIYDGLFAMIKTPKRTKQFAFPMTQQHYINTADYVILYKRNSFLHRAELAGKLFSKQGEFNVNYYKKIKEFGLQAPAGYVVEQYIKQHNIAANSDYDLSLGIHQVAIGRLDGYIVEKRIGLAQVEALNQQNHVISSQGVLKRTYWYVPFNRDFYNNNKEDVARFWHHIQLSREQILAHN</sequence>
<dbReference type="EMBL" id="JBAWKS010000002">
    <property type="protein sequence ID" value="MEI4551540.1"/>
    <property type="molecule type" value="Genomic_DNA"/>
</dbReference>
<dbReference type="RefSeq" id="WP_336436503.1">
    <property type="nucleotide sequence ID" value="NZ_JBAWKS010000002.1"/>
</dbReference>
<evidence type="ECO:0000259" key="1">
    <source>
        <dbReference type="Pfam" id="PF00497"/>
    </source>
</evidence>
<comment type="caution">
    <text evidence="2">The sequence shown here is derived from an EMBL/GenBank/DDBJ whole genome shotgun (WGS) entry which is preliminary data.</text>
</comment>
<name>A0ABU8EX46_9GAMM</name>
<evidence type="ECO:0000313" key="2">
    <source>
        <dbReference type="EMBL" id="MEI4551540.1"/>
    </source>
</evidence>
<gene>
    <name evidence="2" type="ORF">WAE96_17830</name>
</gene>
<keyword evidence="3" id="KW-1185">Reference proteome</keyword>